<feature type="domain" description="Myb/SANT-like DNA-binding" evidence="1">
    <location>
        <begin position="73"/>
        <end position="167"/>
    </location>
</feature>
<dbReference type="Pfam" id="PF13837">
    <property type="entry name" value="Myb_DNA-bind_4"/>
    <property type="match status" value="1"/>
</dbReference>
<evidence type="ECO:0000259" key="1">
    <source>
        <dbReference type="Pfam" id="PF13837"/>
    </source>
</evidence>
<dbReference type="InParanoid" id="A0A6P8HYW8"/>
<gene>
    <name evidence="3" type="primary">LOC116296686</name>
</gene>
<dbReference type="RefSeq" id="XP_031560603.1">
    <property type="nucleotide sequence ID" value="XM_031704743.1"/>
</dbReference>
<keyword evidence="2" id="KW-1185">Reference proteome</keyword>
<evidence type="ECO:0000313" key="2">
    <source>
        <dbReference type="Proteomes" id="UP000515163"/>
    </source>
</evidence>
<proteinExistence type="predicted"/>
<name>A0A6P8HYW8_ACTTE</name>
<reference evidence="3" key="1">
    <citation type="submission" date="2025-08" db="UniProtKB">
        <authorList>
            <consortium name="RefSeq"/>
        </authorList>
    </citation>
    <scope>IDENTIFICATION</scope>
    <source>
        <tissue evidence="3">Tentacle</tissue>
    </source>
</reference>
<dbReference type="InterPro" id="IPR044822">
    <property type="entry name" value="Myb_DNA-bind_4"/>
</dbReference>
<dbReference type="Proteomes" id="UP000515163">
    <property type="component" value="Unplaced"/>
</dbReference>
<sequence length="404" mass="45972">MATSMKQDRRVSELRGVMVPSDMVQVEMHRVPSDMVQVEMQAPRNSQLLLGVDERNVGQRNKQVRTAGVTNSSRWTDVETRHLLEVWGKRYSSLRFKKRNFKDWEIIAREFNKRCETSGIIGLGPRMGAQCKIRIKNIIADYKRMKGQYSGHNSRQLFPFFETIDQIIGNSKQGRSHQANEQYSREEFKADEIVHLDLPEEATEQPTSGDVTIATAAIAVPVSADSVPENTTAIHEQNSTVGTLVGTHMTKPVLSFSTTPSFHPNTSVTVNHVPLPSPQASGIVTQFNVTNPEPRRIPSSFAVSSQLQTFKRSSTGQPYTNTLQKKKLRKNPRPVKVVKVSRQAAEDDKLLAIVREFMEERRKREEELFHKLFQQQAEAEKRYQEFTLNVIKEIGRLFRPEAGN</sequence>
<dbReference type="KEGG" id="aten:116296686"/>
<dbReference type="GeneID" id="116296686"/>
<protein>
    <submittedName>
        <fullName evidence="3">Uncharacterized protein LOC116296686 isoform X1</fullName>
    </submittedName>
</protein>
<organism evidence="2 3">
    <name type="scientific">Actinia tenebrosa</name>
    <name type="common">Australian red waratah sea anemone</name>
    <dbReference type="NCBI Taxonomy" id="6105"/>
    <lineage>
        <taxon>Eukaryota</taxon>
        <taxon>Metazoa</taxon>
        <taxon>Cnidaria</taxon>
        <taxon>Anthozoa</taxon>
        <taxon>Hexacorallia</taxon>
        <taxon>Actiniaria</taxon>
        <taxon>Actiniidae</taxon>
        <taxon>Actinia</taxon>
    </lineage>
</organism>
<dbReference type="OrthoDB" id="691673at2759"/>
<evidence type="ECO:0000313" key="3">
    <source>
        <dbReference type="RefSeq" id="XP_031560603.1"/>
    </source>
</evidence>
<dbReference type="Gene3D" id="1.10.10.60">
    <property type="entry name" value="Homeodomain-like"/>
    <property type="match status" value="1"/>
</dbReference>
<dbReference type="PANTHER" id="PTHR31307:SF4">
    <property type="entry name" value="TRIHELIX TRANSCRIPTION FACTOR ASIL2"/>
    <property type="match status" value="1"/>
</dbReference>
<accession>A0A6P8HYW8</accession>
<dbReference type="AlphaFoldDB" id="A0A6P8HYW8"/>
<dbReference type="PANTHER" id="PTHR31307">
    <property type="entry name" value="TRIHELIX TRANSCRIPTION FACTOR ASIL2"/>
    <property type="match status" value="1"/>
</dbReference>
<dbReference type="InterPro" id="IPR044823">
    <property type="entry name" value="ASIL1/2-like"/>
</dbReference>